<comment type="caution">
    <text evidence="2">The sequence shown here is derived from an EMBL/GenBank/DDBJ whole genome shotgun (WGS) entry which is preliminary data.</text>
</comment>
<feature type="compositionally biased region" description="Basic and acidic residues" evidence="1">
    <location>
        <begin position="630"/>
        <end position="643"/>
    </location>
</feature>
<dbReference type="InterPro" id="IPR008508">
    <property type="entry name" value="Bax1"/>
</dbReference>
<sequence length="662" mass="75198">MRFSLQDIRKSVQRRGDKLAVSLHFLRGGECQDEIARLVTYYEGLLGQPQRSFVQDEARTIVGEYRLAYCLMATLSYWYSWRSRAWNETVAQMRGSEELLALGSSVQLRLSLYTYINEHYHGFLGAEQRAQALQSVASRYALSTGDLEYLLALDSEDEAILTRDAEHPPTVEEVTTLYNQWTFEAALFNASSVHFVIDVMAFNQAENQQAALQTPSAGVGAVIKRLCFLARRLGVYYDLEYEQHSQPTLTGSTTPPLLHLTLYGPQEVTGAPQQYGLRLARLCRFLLGYSQRSAVKKPQLTPGIVEAEARVHFLQRAYTFAMDAKLLQLLPQAGDSARSQTFNDPSLLFDSSIEQNFSEAFFSLARSHGVDGWQLEREQEPLLLDKGIFLPDFALTRGRRRIYFEILGFWTPAYRERKIQKLQYLRGRKDLVLAIPEEARDAFSPIAADFPVVYYQGQLSVMDVLQLLQEHYDDFADRLKLLDAAQIRRQVQQQGFIAERQCYPLLHCYRRSELQQAVTVSGISNGTDSTFVAGLGLYAQNWLTHVRQSFLSWLEKQPGGTAGWHKAVQELRHLAPDLQQSEDATLETLVSLWDEVRIQRASIFEVTIELQNARLETATPATSPDTGVSSDKEPRRPARERRAASKKRPLPPPEIVQGDLWG</sequence>
<accession>A0ABQ6FSU7</accession>
<keyword evidence="3" id="KW-1185">Reference proteome</keyword>
<name>A0ABQ6FSU7_9CHLR</name>
<organism evidence="2 3">
    <name type="scientific">Dictyobacter halimunensis</name>
    <dbReference type="NCBI Taxonomy" id="3026934"/>
    <lineage>
        <taxon>Bacteria</taxon>
        <taxon>Bacillati</taxon>
        <taxon>Chloroflexota</taxon>
        <taxon>Ktedonobacteria</taxon>
        <taxon>Ktedonobacterales</taxon>
        <taxon>Dictyobacteraceae</taxon>
        <taxon>Dictyobacter</taxon>
    </lineage>
</organism>
<evidence type="ECO:0000313" key="2">
    <source>
        <dbReference type="EMBL" id="GLV57352.1"/>
    </source>
</evidence>
<proteinExistence type="predicted"/>
<feature type="compositionally biased region" description="Polar residues" evidence="1">
    <location>
        <begin position="619"/>
        <end position="629"/>
    </location>
</feature>
<evidence type="ECO:0000313" key="3">
    <source>
        <dbReference type="Proteomes" id="UP001344906"/>
    </source>
</evidence>
<feature type="region of interest" description="Disordered" evidence="1">
    <location>
        <begin position="615"/>
        <end position="662"/>
    </location>
</feature>
<dbReference type="Proteomes" id="UP001344906">
    <property type="component" value="Unassembled WGS sequence"/>
</dbReference>
<evidence type="ECO:0008006" key="4">
    <source>
        <dbReference type="Google" id="ProtNLM"/>
    </source>
</evidence>
<dbReference type="PANTHER" id="PTHR39640:SF1">
    <property type="entry name" value="DUF790 FAMILY PROTEIN"/>
    <property type="match status" value="1"/>
</dbReference>
<dbReference type="EMBL" id="BSRI01000002">
    <property type="protein sequence ID" value="GLV57352.1"/>
    <property type="molecule type" value="Genomic_DNA"/>
</dbReference>
<evidence type="ECO:0000256" key="1">
    <source>
        <dbReference type="SAM" id="MobiDB-lite"/>
    </source>
</evidence>
<gene>
    <name evidence="2" type="ORF">KDH_41880</name>
</gene>
<dbReference type="Pfam" id="PF05626">
    <property type="entry name" value="DUF790"/>
    <property type="match status" value="1"/>
</dbReference>
<protein>
    <recommendedName>
        <fullName evidence="4">DUF790 domain-containing protein</fullName>
    </recommendedName>
</protein>
<dbReference type="RefSeq" id="WP_338253274.1">
    <property type="nucleotide sequence ID" value="NZ_BSRI01000002.1"/>
</dbReference>
<reference evidence="2 3" key="1">
    <citation type="submission" date="2023-02" db="EMBL/GenBank/DDBJ databases">
        <title>Dictyobacter halimunensis sp. nov., a new member of the class Ktedonobacteria from forest soil in a geothermal area.</title>
        <authorList>
            <person name="Rachmania M.K."/>
            <person name="Ningsih F."/>
            <person name="Sakai Y."/>
            <person name="Yabe S."/>
            <person name="Yokota A."/>
            <person name="Sjamsuridzal W."/>
        </authorList>
    </citation>
    <scope>NUCLEOTIDE SEQUENCE [LARGE SCALE GENOMIC DNA]</scope>
    <source>
        <strain evidence="2 3">S3.2.2.5</strain>
    </source>
</reference>
<dbReference type="PANTHER" id="PTHR39640">
    <property type="entry name" value="VNG6129C"/>
    <property type="match status" value="1"/>
</dbReference>